<feature type="coiled-coil region" evidence="1">
    <location>
        <begin position="721"/>
        <end position="755"/>
    </location>
</feature>
<feature type="region of interest" description="Disordered" evidence="2">
    <location>
        <begin position="1"/>
        <end position="100"/>
    </location>
</feature>
<dbReference type="PANTHER" id="PTHR47357">
    <property type="entry name" value="COP1-INTERACTIVE PROTEIN 1"/>
    <property type="match status" value="1"/>
</dbReference>
<evidence type="ECO:0000313" key="3">
    <source>
        <dbReference type="EMBL" id="EJK58728.1"/>
    </source>
</evidence>
<feature type="compositionally biased region" description="Basic and acidic residues" evidence="2">
    <location>
        <begin position="433"/>
        <end position="455"/>
    </location>
</feature>
<organism evidence="3 4">
    <name type="scientific">Thalassiosira oceanica</name>
    <name type="common">Marine diatom</name>
    <dbReference type="NCBI Taxonomy" id="159749"/>
    <lineage>
        <taxon>Eukaryota</taxon>
        <taxon>Sar</taxon>
        <taxon>Stramenopiles</taxon>
        <taxon>Ochrophyta</taxon>
        <taxon>Bacillariophyta</taxon>
        <taxon>Coscinodiscophyceae</taxon>
        <taxon>Thalassiosirophycidae</taxon>
        <taxon>Thalassiosirales</taxon>
        <taxon>Thalassiosiraceae</taxon>
        <taxon>Thalassiosira</taxon>
    </lineage>
</organism>
<feature type="compositionally biased region" description="Low complexity" evidence="2">
    <location>
        <begin position="85"/>
        <end position="100"/>
    </location>
</feature>
<feature type="region of interest" description="Disordered" evidence="2">
    <location>
        <begin position="914"/>
        <end position="933"/>
    </location>
</feature>
<feature type="compositionally biased region" description="Low complexity" evidence="2">
    <location>
        <begin position="296"/>
        <end position="307"/>
    </location>
</feature>
<protein>
    <submittedName>
        <fullName evidence="3">Uncharacterized protein</fullName>
    </submittedName>
</protein>
<feature type="region of interest" description="Disordered" evidence="2">
    <location>
        <begin position="112"/>
        <end position="560"/>
    </location>
</feature>
<gene>
    <name evidence="3" type="ORF">THAOC_21120</name>
</gene>
<dbReference type="GO" id="GO:0005856">
    <property type="term" value="C:cytoskeleton"/>
    <property type="evidence" value="ECO:0007669"/>
    <property type="project" value="TreeGrafter"/>
</dbReference>
<feature type="compositionally biased region" description="Polar residues" evidence="2">
    <location>
        <begin position="914"/>
        <end position="928"/>
    </location>
</feature>
<dbReference type="Gene3D" id="1.20.5.340">
    <property type="match status" value="1"/>
</dbReference>
<feature type="region of interest" description="Disordered" evidence="2">
    <location>
        <begin position="775"/>
        <end position="797"/>
    </location>
</feature>
<feature type="region of interest" description="Disordered" evidence="2">
    <location>
        <begin position="663"/>
        <end position="716"/>
    </location>
</feature>
<dbReference type="OMA" id="WDNERSS"/>
<feature type="compositionally biased region" description="Basic residues" evidence="2">
    <location>
        <begin position="456"/>
        <end position="465"/>
    </location>
</feature>
<comment type="caution">
    <text evidence="3">The sequence shown here is derived from an EMBL/GenBank/DDBJ whole genome shotgun (WGS) entry which is preliminary data.</text>
</comment>
<proteinExistence type="predicted"/>
<accession>K0RYA7</accession>
<feature type="region of interest" description="Disordered" evidence="2">
    <location>
        <begin position="827"/>
        <end position="848"/>
    </location>
</feature>
<dbReference type="PANTHER" id="PTHR47357:SF1">
    <property type="entry name" value="SPINDLE POLE BODY COMPONENT 110"/>
    <property type="match status" value="1"/>
</dbReference>
<feature type="compositionally biased region" description="Polar residues" evidence="2">
    <location>
        <begin position="338"/>
        <end position="352"/>
    </location>
</feature>
<feature type="compositionally biased region" description="Low complexity" evidence="2">
    <location>
        <begin position="203"/>
        <end position="257"/>
    </location>
</feature>
<feature type="compositionally biased region" description="Polar residues" evidence="2">
    <location>
        <begin position="522"/>
        <end position="541"/>
    </location>
</feature>
<feature type="region of interest" description="Disordered" evidence="2">
    <location>
        <begin position="1340"/>
        <end position="1367"/>
    </location>
</feature>
<feature type="compositionally biased region" description="Polar residues" evidence="2">
    <location>
        <begin position="166"/>
        <end position="178"/>
    </location>
</feature>
<feature type="region of interest" description="Disordered" evidence="2">
    <location>
        <begin position="1173"/>
        <end position="1199"/>
    </location>
</feature>
<dbReference type="OrthoDB" id="10255000at2759"/>
<keyword evidence="4" id="KW-1185">Reference proteome</keyword>
<sequence>MPLSLMRRWDNERSSSLPPESRQKEMSNGSSHGGSAARGRSHNPIGLSSSRQRSSSFIDRERRTPVRSASLTRAERQNSFRRQNSGGSMASSVAGSSVGSVVDTEPTWFQHAFSVGAAEDDNEDDGFDLKSDDEQSVESDHAYRDDGEVKRPQSEADQVVGLSGSGEDNNTAPISNYRSPGRGLPSEDSPGHTTETGSGIADQSSSSQNQSSSSYNRSSSSQNQSSSSYNRSSSSNNQSSSSNSNNQSSSSYRSSSSCNSFDDQNPMKLPSQYYQPTSALNTSITPSILENEQRVMSEMSQSENSMSTLARNTSIQSDLLGPGKESSPVVPREHLRSNLATVQDTSSSTPSAIDTAAIKDSAISSVTMEDDSNTVGKGKSKSFIGRAASSIVNKKKSSSFHQTGDNGRRKRTMSLKLPRKSDRGNTESNKVNPYERRDTDDKKGSRRGGGRDRRSSGTRRGRRRSISKEDMRQRDRSRSIVRDAKSFMDEIDASPSPSPSANRSTFGSHNAPSPSPGIGRTLSGSSMMTEESASQHASCTSPKPIPKVPYLRNKHRDEETLKKLQNRQRDLREAYLGSDGEEGGRSSRNNSILLGQSEEALQLLASLHETNKQNEATIQTLQEKLADLSNERNAFRTKSESMMEDMLSQKAELEKELKKERKGFADASHAHKKEVEELQRSKRRLEKRNRKVDGSGSQMDFAHDESASFATSSEQDFQTKYSQLKSKYREVRSKLKDLERQHDDLLEQKDDEAAMVGALENKLEGCRIVIESMKRKTNEQSETSLGRRGSTGTSGSVGVNDELVMKIGDLADENGRLEVQVQKLERDLKSAKRRTSSSSAASADRASAAAVKDLGAKLEAAHRSGEELKGEIRSLKVENQNLRQSFANHDKTSRQMKTLVDHLRSSLTLDGSQFSANDLSYNSGSSSRAGKKPITEMEHAEALELIKDMQSENDAMHRNLEETVHLVGDMKSKMADAAIRHQGAVEEYEAKLSALMEALDAQVVSREKVNNELDELERENKRLQSEVEEANTLALVTSVRDEIAHEQQVTNGQWIRDKEKLTERLDELSTENEILHASMKDMNELVVSAEESITKLRDENASLRDATEHFEREIQKIQSQKESEVSNERAANDCLRDEIEHISSERDESYGTCKILQAEIEVLRTSVQESKDRLESLMGGDDQASRASTSEQDRLVELKRTNDRLTKDLEQKNEALQAVQSALSKFKKEQTTVRETIVALRQENTRLKEQQPSPGAPPPPPPKGGRRPSDFSDGQSSQAVADLERRVKRIEKENKGLREANTTLSAKLFDEMEKTDALRVANEGLAARICKLVAFIQQGGEGKASPAAGWGDRKKPAPPAPRRKKMM</sequence>
<feature type="compositionally biased region" description="Pro residues" evidence="2">
    <location>
        <begin position="1254"/>
        <end position="1263"/>
    </location>
</feature>
<keyword evidence="1" id="KW-0175">Coiled coil</keyword>
<evidence type="ECO:0000256" key="1">
    <source>
        <dbReference type="SAM" id="Coils"/>
    </source>
</evidence>
<feature type="compositionally biased region" description="Basic and acidic residues" evidence="2">
    <location>
        <begin position="466"/>
        <end position="488"/>
    </location>
</feature>
<name>K0RYA7_THAOC</name>
<feature type="compositionally biased region" description="Low complexity" evidence="2">
    <location>
        <begin position="786"/>
        <end position="797"/>
    </location>
</feature>
<dbReference type="EMBL" id="AGNL01024354">
    <property type="protein sequence ID" value="EJK58728.1"/>
    <property type="molecule type" value="Genomic_DNA"/>
</dbReference>
<reference evidence="3 4" key="1">
    <citation type="journal article" date="2012" name="Genome Biol.">
        <title>Genome and low-iron response of an oceanic diatom adapted to chronic iron limitation.</title>
        <authorList>
            <person name="Lommer M."/>
            <person name="Specht M."/>
            <person name="Roy A.S."/>
            <person name="Kraemer L."/>
            <person name="Andreson R."/>
            <person name="Gutowska M.A."/>
            <person name="Wolf J."/>
            <person name="Bergner S.V."/>
            <person name="Schilhabel M.B."/>
            <person name="Klostermeier U.C."/>
            <person name="Beiko R.G."/>
            <person name="Rosenstiel P."/>
            <person name="Hippler M."/>
            <person name="Laroche J."/>
        </authorList>
    </citation>
    <scope>NUCLEOTIDE SEQUENCE [LARGE SCALE GENOMIC DNA]</scope>
    <source>
        <strain evidence="3 4">CCMP1005</strain>
    </source>
</reference>
<feature type="compositionally biased region" description="Low complexity" evidence="2">
    <location>
        <begin position="836"/>
        <end position="848"/>
    </location>
</feature>
<feature type="region of interest" description="Disordered" evidence="2">
    <location>
        <begin position="1243"/>
        <end position="1284"/>
    </location>
</feature>
<dbReference type="GO" id="GO:0005200">
    <property type="term" value="F:structural constituent of cytoskeleton"/>
    <property type="evidence" value="ECO:0007669"/>
    <property type="project" value="TreeGrafter"/>
</dbReference>
<dbReference type="Proteomes" id="UP000266841">
    <property type="component" value="Unassembled WGS sequence"/>
</dbReference>
<feature type="compositionally biased region" description="Low complexity" evidence="2">
    <location>
        <begin position="29"/>
        <end position="38"/>
    </location>
</feature>
<feature type="compositionally biased region" description="Basic and acidic residues" evidence="2">
    <location>
        <begin position="127"/>
        <end position="154"/>
    </location>
</feature>
<evidence type="ECO:0000256" key="2">
    <source>
        <dbReference type="SAM" id="MobiDB-lite"/>
    </source>
</evidence>
<evidence type="ECO:0000313" key="4">
    <source>
        <dbReference type="Proteomes" id="UP000266841"/>
    </source>
</evidence>
<feature type="compositionally biased region" description="Polar residues" evidence="2">
    <location>
        <begin position="308"/>
        <end position="317"/>
    </location>
</feature>
<feature type="compositionally biased region" description="Basic residues" evidence="2">
    <location>
        <begin position="681"/>
        <end position="690"/>
    </location>
</feature>
<feature type="coiled-coil region" evidence="1">
    <location>
        <begin position="999"/>
        <end position="1120"/>
    </location>
</feature>
<feature type="compositionally biased region" description="Polar residues" evidence="2">
    <location>
        <begin position="272"/>
        <end position="290"/>
    </location>
</feature>
<feature type="compositionally biased region" description="Polar residues" evidence="2">
    <location>
        <begin position="501"/>
        <end position="512"/>
    </location>
</feature>